<keyword evidence="1" id="KW-0812">Transmembrane</keyword>
<evidence type="ECO:0000313" key="2">
    <source>
        <dbReference type="EMBL" id="MCW0952867.1"/>
    </source>
</evidence>
<keyword evidence="3" id="KW-1185">Reference proteome</keyword>
<feature type="transmembrane region" description="Helical" evidence="1">
    <location>
        <begin position="6"/>
        <end position="22"/>
    </location>
</feature>
<reference evidence="2 3" key="1">
    <citation type="submission" date="2022-10" db="EMBL/GenBank/DDBJ databases">
        <title>Weissella fermenti sp. nov., isolated from fermented cabbage.</title>
        <authorList>
            <person name="Lee J.K."/>
            <person name="Baek J.H."/>
            <person name="Choi D.G."/>
            <person name="Kim J.M."/>
            <person name="Jeon C.O."/>
        </authorList>
    </citation>
    <scope>NUCLEOTIDE SEQUENCE [LARGE SCALE GENOMIC DNA]</scope>
    <source>
        <strain evidence="2 3">KACC 18534</strain>
    </source>
</reference>
<sequence>MSWLFILIAVGVILIFSVIRLMNQRSAEQRLRDSQTLVNEAMRIVLPSLSEKLKLADNGAVKSALVSDAWGRGILAFEFTMPVTAQVSKEIIYYELSTILKSYATGHEIERLSDNVPAFVVSDIWYDEMASTLHVDVAHVLNDATYGYLADLKKINQHQFDVKKSV</sequence>
<name>A0ABT3E4Q5_9LACO</name>
<keyword evidence="1" id="KW-0472">Membrane</keyword>
<comment type="caution">
    <text evidence="2">The sequence shown here is derived from an EMBL/GenBank/DDBJ whole genome shotgun (WGS) entry which is preliminary data.</text>
</comment>
<gene>
    <name evidence="2" type="ORF">OIT44_02130</name>
</gene>
<keyword evidence="1" id="KW-1133">Transmembrane helix</keyword>
<dbReference type="RefSeq" id="WP_213409466.1">
    <property type="nucleotide sequence ID" value="NZ_CP074441.1"/>
</dbReference>
<evidence type="ECO:0000256" key="1">
    <source>
        <dbReference type="SAM" id="Phobius"/>
    </source>
</evidence>
<accession>A0ABT3E4Q5</accession>
<proteinExistence type="predicted"/>
<evidence type="ECO:0000313" key="3">
    <source>
        <dbReference type="Proteomes" id="UP001526225"/>
    </source>
</evidence>
<dbReference type="Proteomes" id="UP001526225">
    <property type="component" value="Unassembled WGS sequence"/>
</dbReference>
<organism evidence="2 3">
    <name type="scientific">Weissella ceti</name>
    <dbReference type="NCBI Taxonomy" id="759620"/>
    <lineage>
        <taxon>Bacteria</taxon>
        <taxon>Bacillati</taxon>
        <taxon>Bacillota</taxon>
        <taxon>Bacilli</taxon>
        <taxon>Lactobacillales</taxon>
        <taxon>Lactobacillaceae</taxon>
        <taxon>Weissella</taxon>
    </lineage>
</organism>
<dbReference type="EMBL" id="JAOZFE010000001">
    <property type="protein sequence ID" value="MCW0952867.1"/>
    <property type="molecule type" value="Genomic_DNA"/>
</dbReference>
<protein>
    <submittedName>
        <fullName evidence="2">Uncharacterized protein</fullName>
    </submittedName>
</protein>